<dbReference type="InterPro" id="IPR003977">
    <property type="entry name" value="Parkin"/>
</dbReference>
<dbReference type="AlphaFoldDB" id="A0A452G1D1"/>
<keyword evidence="5" id="KW-0677">Repeat</keyword>
<keyword evidence="3" id="KW-0808">Transferase</keyword>
<reference evidence="11" key="3">
    <citation type="submission" date="2025-09" db="UniProtKB">
        <authorList>
            <consortium name="Ensembl"/>
        </authorList>
    </citation>
    <scope>IDENTIFICATION</scope>
</reference>
<dbReference type="InterPro" id="IPR047534">
    <property type="entry name" value="BRcat_RBR_parkin"/>
</dbReference>
<evidence type="ECO:0000313" key="11">
    <source>
        <dbReference type="Ensembl" id="ENSCHIP00000030532.1"/>
    </source>
</evidence>
<evidence type="ECO:0000256" key="7">
    <source>
        <dbReference type="ARBA" id="ARBA00022786"/>
    </source>
</evidence>
<dbReference type="Pfam" id="PF17978">
    <property type="entry name" value="zf-RING_14"/>
    <property type="match status" value="1"/>
</dbReference>
<keyword evidence="7" id="KW-0833">Ubl conjugation pathway</keyword>
<keyword evidence="4" id="KW-0479">Metal-binding</keyword>
<dbReference type="GeneTree" id="ENSGT00390000011034"/>
<keyword evidence="12" id="KW-1185">Reference proteome</keyword>
<dbReference type="InterPro" id="IPR002867">
    <property type="entry name" value="IBR_dom"/>
</dbReference>
<dbReference type="GO" id="GO:0004842">
    <property type="term" value="F:ubiquitin-protein transferase activity"/>
    <property type="evidence" value="ECO:0007669"/>
    <property type="project" value="InterPro"/>
</dbReference>
<sequence>FFFFPTAGCPNSLIKELHHFRILGEEQYNRYQQYGAEECVLQLGGVLCPSPGCGAGLLPEAGQRKVTCEPAHGLGCGFVFCRDCKEPYHEGDCGAMIEASGAVTQVSALFLPQIGAQALVGDRSWFLEIIKGSNLKKEGPD</sequence>
<reference evidence="11" key="2">
    <citation type="submission" date="2025-08" db="UniProtKB">
        <authorList>
            <consortium name="Ensembl"/>
        </authorList>
    </citation>
    <scope>IDENTIFICATION</scope>
</reference>
<name>A0A452G1D1_CAPHI</name>
<evidence type="ECO:0000256" key="6">
    <source>
        <dbReference type="ARBA" id="ARBA00022771"/>
    </source>
</evidence>
<dbReference type="PROSITE" id="PS51873">
    <property type="entry name" value="TRIAD"/>
    <property type="match status" value="1"/>
</dbReference>
<dbReference type="Ensembl" id="ENSCHIT00000038404.1">
    <property type="protein sequence ID" value="ENSCHIP00000030532.1"/>
    <property type="gene ID" value="ENSCHIG00000025260.1"/>
</dbReference>
<keyword evidence="2" id="KW-0963">Cytoplasm</keyword>
<keyword evidence="8" id="KW-0862">Zinc</keyword>
<dbReference type="GO" id="GO:0005829">
    <property type="term" value="C:cytosol"/>
    <property type="evidence" value="ECO:0007669"/>
    <property type="project" value="UniProtKB-SubCell"/>
</dbReference>
<accession>A0A452G1D1</accession>
<dbReference type="Bgee" id="ENSCHIG00000025260">
    <property type="expression patterns" value="Expressed in longissimus thoracis muscle and 4 other cell types or tissues"/>
</dbReference>
<evidence type="ECO:0000256" key="3">
    <source>
        <dbReference type="ARBA" id="ARBA00022679"/>
    </source>
</evidence>
<keyword evidence="6" id="KW-0863">Zinc-finger</keyword>
<organism evidence="11 12">
    <name type="scientific">Capra hircus</name>
    <name type="common">Goat</name>
    <dbReference type="NCBI Taxonomy" id="9925"/>
    <lineage>
        <taxon>Eukaryota</taxon>
        <taxon>Metazoa</taxon>
        <taxon>Chordata</taxon>
        <taxon>Craniata</taxon>
        <taxon>Vertebrata</taxon>
        <taxon>Euteleostomi</taxon>
        <taxon>Mammalia</taxon>
        <taxon>Eutheria</taxon>
        <taxon>Laurasiatheria</taxon>
        <taxon>Artiodactyla</taxon>
        <taxon>Ruminantia</taxon>
        <taxon>Pecora</taxon>
        <taxon>Bovidae</taxon>
        <taxon>Caprinae</taxon>
        <taxon>Capra</taxon>
    </lineage>
</organism>
<feature type="domain" description="RING-type" evidence="10">
    <location>
        <begin position="1"/>
        <end position="141"/>
    </location>
</feature>
<evidence type="ECO:0000259" key="10">
    <source>
        <dbReference type="PROSITE" id="PS51873"/>
    </source>
</evidence>
<evidence type="ECO:0000313" key="12">
    <source>
        <dbReference type="Proteomes" id="UP000291000"/>
    </source>
</evidence>
<evidence type="ECO:0000256" key="9">
    <source>
        <dbReference type="ARBA" id="ARBA00022843"/>
    </source>
</evidence>
<dbReference type="FunFam" id="2.20.25.20:FF:000008">
    <property type="entry name" value="E3 ubiquitin-protein ligase parkin"/>
    <property type="match status" value="1"/>
</dbReference>
<protein>
    <recommendedName>
        <fullName evidence="10">RING-type domain-containing protein</fullName>
    </recommendedName>
</protein>
<dbReference type="GO" id="GO:0008270">
    <property type="term" value="F:zinc ion binding"/>
    <property type="evidence" value="ECO:0007669"/>
    <property type="project" value="UniProtKB-KW"/>
</dbReference>
<dbReference type="SMART" id="SM00647">
    <property type="entry name" value="IBR"/>
    <property type="match status" value="1"/>
</dbReference>
<dbReference type="CDD" id="cd20340">
    <property type="entry name" value="BRcat_RBR_parkin"/>
    <property type="match status" value="1"/>
</dbReference>
<dbReference type="InterPro" id="IPR044066">
    <property type="entry name" value="TRIAD_supradom"/>
</dbReference>
<evidence type="ECO:0000256" key="5">
    <source>
        <dbReference type="ARBA" id="ARBA00022737"/>
    </source>
</evidence>
<dbReference type="Proteomes" id="UP000291000">
    <property type="component" value="Chromosome 9"/>
</dbReference>
<dbReference type="PRINTS" id="PR01475">
    <property type="entry name" value="PARKIN"/>
</dbReference>
<keyword evidence="9" id="KW-0832">Ubl conjugation</keyword>
<evidence type="ECO:0000256" key="1">
    <source>
        <dbReference type="ARBA" id="ARBA00004514"/>
    </source>
</evidence>
<dbReference type="EMBL" id="LWLT01000012">
    <property type="status" value="NOT_ANNOTATED_CDS"/>
    <property type="molecule type" value="Genomic_DNA"/>
</dbReference>
<proteinExistence type="predicted"/>
<dbReference type="GO" id="GO:0005739">
    <property type="term" value="C:mitochondrion"/>
    <property type="evidence" value="ECO:0007669"/>
    <property type="project" value="InterPro"/>
</dbReference>
<evidence type="ECO:0000256" key="4">
    <source>
        <dbReference type="ARBA" id="ARBA00022723"/>
    </source>
</evidence>
<dbReference type="SUPFAM" id="SSF57850">
    <property type="entry name" value="RING/U-box"/>
    <property type="match status" value="1"/>
</dbReference>
<reference evidence="11 12" key="1">
    <citation type="submission" date="2016-04" db="EMBL/GenBank/DDBJ databases">
        <title>Polished mammalian reference genomes with single-molecule sequencing and chromosome conformation capture applied to the Capra hircus genome.</title>
        <authorList>
            <person name="Bickhart D.M."/>
            <person name="Koren S."/>
            <person name="Rosen B."/>
            <person name="Hastie A."/>
            <person name="Liachko I."/>
            <person name="Sullivan S.T."/>
            <person name="Burton J."/>
            <person name="Sayre B.L."/>
            <person name="Huson H.J."/>
            <person name="Lee J."/>
            <person name="Lam E."/>
            <person name="Kelley C.M."/>
            <person name="Hutchison J.L."/>
            <person name="Zhou Y."/>
            <person name="Sun J."/>
            <person name="Crisa A."/>
            <person name="Schwartz J.C."/>
            <person name="Hammond J.A."/>
            <person name="Schroeder S.G."/>
            <person name="Liu G.E."/>
            <person name="Dunham M."/>
            <person name="Shendure J."/>
            <person name="Sonstegard T.S."/>
            <person name="Phillippy A.M."/>
            <person name="Van Tassell C.P."/>
            <person name="Smith T.P."/>
        </authorList>
    </citation>
    <scope>NUCLEOTIDE SEQUENCE [LARGE SCALE GENOMIC DNA]</scope>
</reference>
<dbReference type="Gene3D" id="2.20.25.20">
    <property type="match status" value="1"/>
</dbReference>
<comment type="subcellular location">
    <subcellularLocation>
        <location evidence="1">Cytoplasm</location>
        <location evidence="1">Cytosol</location>
    </subcellularLocation>
</comment>
<evidence type="ECO:0000256" key="2">
    <source>
        <dbReference type="ARBA" id="ARBA00022490"/>
    </source>
</evidence>
<evidence type="ECO:0000256" key="8">
    <source>
        <dbReference type="ARBA" id="ARBA00022833"/>
    </source>
</evidence>
<dbReference type="InterPro" id="IPR041170">
    <property type="entry name" value="Znf-RING_14"/>
</dbReference>